<dbReference type="EMBL" id="MN739159">
    <property type="protein sequence ID" value="QHS91351.1"/>
    <property type="molecule type" value="Genomic_DNA"/>
</dbReference>
<protein>
    <submittedName>
        <fullName evidence="1">Uncharacterized protein</fullName>
    </submittedName>
</protein>
<organism evidence="1">
    <name type="scientific">viral metagenome</name>
    <dbReference type="NCBI Taxonomy" id="1070528"/>
    <lineage>
        <taxon>unclassified sequences</taxon>
        <taxon>metagenomes</taxon>
        <taxon>organismal metagenomes</taxon>
    </lineage>
</organism>
<proteinExistence type="predicted"/>
<accession>A0A6C0BHZ2</accession>
<evidence type="ECO:0000313" key="1">
    <source>
        <dbReference type="EMBL" id="QHS91351.1"/>
    </source>
</evidence>
<dbReference type="AlphaFoldDB" id="A0A6C0BHZ2"/>
<reference evidence="1" key="1">
    <citation type="journal article" date="2020" name="Nature">
        <title>Giant virus diversity and host interactions through global metagenomics.</title>
        <authorList>
            <person name="Schulz F."/>
            <person name="Roux S."/>
            <person name="Paez-Espino D."/>
            <person name="Jungbluth S."/>
            <person name="Walsh D.A."/>
            <person name="Denef V.J."/>
            <person name="McMahon K.D."/>
            <person name="Konstantinidis K.T."/>
            <person name="Eloe-Fadrosh E.A."/>
            <person name="Kyrpides N.C."/>
            <person name="Woyke T."/>
        </authorList>
    </citation>
    <scope>NUCLEOTIDE SEQUENCE</scope>
    <source>
        <strain evidence="1">GVMAG-M-3300013004-44</strain>
    </source>
</reference>
<sequence>MNHDQRIIRYTILFYGKKKKVTKDINIFSQYIQTYGLQSIRQIIFDFISSPHFPYSCHNISLCNIGNSTFTFQFYHYYNSFNQLIILHPDAQYYDYCNVLKTIQSHTLLTTLLEPYMIPLHFS</sequence>
<name>A0A6C0BHZ2_9ZZZZ</name>